<sequence length="156" mass="16964">MKKSYSYFAAVALGLLTLGCSKTKETPAPSKTDLLSDKNWIVSAETVSPGVVVAGATITDVYGQFQSCQKDDFIRFEKPNVFKDDEGAVKCTQTDPQTTTGTWVFNSDQTIITITPQGGSPQSLNIQELTDSSLKITTSAVQNNVNYTFTITYRKG</sequence>
<gene>
    <name evidence="2" type="ORF">Q5H92_21410</name>
</gene>
<dbReference type="InterPro" id="IPR024311">
    <property type="entry name" value="Lipocalin-like"/>
</dbReference>
<dbReference type="PROSITE" id="PS51257">
    <property type="entry name" value="PROKAR_LIPOPROTEIN"/>
    <property type="match status" value="1"/>
</dbReference>
<dbReference type="EMBL" id="JAUQSX010000013">
    <property type="protein sequence ID" value="MDO7848938.1"/>
    <property type="molecule type" value="Genomic_DNA"/>
</dbReference>
<evidence type="ECO:0000313" key="2">
    <source>
        <dbReference type="EMBL" id="MDO7848938.1"/>
    </source>
</evidence>
<reference evidence="2" key="1">
    <citation type="submission" date="2023-07" db="EMBL/GenBank/DDBJ databases">
        <authorList>
            <person name="Kim M.K."/>
        </authorList>
    </citation>
    <scope>NUCLEOTIDE SEQUENCE</scope>
    <source>
        <strain evidence="2">M29</strain>
    </source>
</reference>
<dbReference type="Proteomes" id="UP001167796">
    <property type="component" value="Unassembled WGS sequence"/>
</dbReference>
<comment type="caution">
    <text evidence="2">The sequence shown here is derived from an EMBL/GenBank/DDBJ whole genome shotgun (WGS) entry which is preliminary data.</text>
</comment>
<dbReference type="RefSeq" id="WP_305013605.1">
    <property type="nucleotide sequence ID" value="NZ_JAUQSX010000013.1"/>
</dbReference>
<evidence type="ECO:0000313" key="3">
    <source>
        <dbReference type="Proteomes" id="UP001167796"/>
    </source>
</evidence>
<name>A0ABT9AGE8_9BACT</name>
<keyword evidence="3" id="KW-1185">Reference proteome</keyword>
<feature type="domain" description="Lipocalin-like" evidence="1">
    <location>
        <begin position="56"/>
        <end position="136"/>
    </location>
</feature>
<organism evidence="2 3">
    <name type="scientific">Hymenobacter mellowenesis</name>
    <dbReference type="NCBI Taxonomy" id="3063995"/>
    <lineage>
        <taxon>Bacteria</taxon>
        <taxon>Pseudomonadati</taxon>
        <taxon>Bacteroidota</taxon>
        <taxon>Cytophagia</taxon>
        <taxon>Cytophagales</taxon>
        <taxon>Hymenobacteraceae</taxon>
        <taxon>Hymenobacter</taxon>
    </lineage>
</organism>
<accession>A0ABT9AGE8</accession>
<proteinExistence type="predicted"/>
<protein>
    <submittedName>
        <fullName evidence="2">Lipocalin family protein</fullName>
    </submittedName>
</protein>
<evidence type="ECO:0000259" key="1">
    <source>
        <dbReference type="Pfam" id="PF13648"/>
    </source>
</evidence>
<dbReference type="Pfam" id="PF13648">
    <property type="entry name" value="Lipocalin_4"/>
    <property type="match status" value="1"/>
</dbReference>